<gene>
    <name evidence="2" type="primary">LOC142171397</name>
</gene>
<dbReference type="Proteomes" id="UP000790787">
    <property type="component" value="Chromosome 17"/>
</dbReference>
<organism evidence="1 2">
    <name type="scientific">Nicotiana tabacum</name>
    <name type="common">Common tobacco</name>
    <dbReference type="NCBI Taxonomy" id="4097"/>
    <lineage>
        <taxon>Eukaryota</taxon>
        <taxon>Viridiplantae</taxon>
        <taxon>Streptophyta</taxon>
        <taxon>Embryophyta</taxon>
        <taxon>Tracheophyta</taxon>
        <taxon>Spermatophyta</taxon>
        <taxon>Magnoliopsida</taxon>
        <taxon>eudicotyledons</taxon>
        <taxon>Gunneridae</taxon>
        <taxon>Pentapetalae</taxon>
        <taxon>asterids</taxon>
        <taxon>lamiids</taxon>
        <taxon>Solanales</taxon>
        <taxon>Solanaceae</taxon>
        <taxon>Nicotianoideae</taxon>
        <taxon>Nicotianeae</taxon>
        <taxon>Nicotiana</taxon>
    </lineage>
</organism>
<accession>A0AC58SY09</accession>
<reference evidence="1" key="1">
    <citation type="journal article" date="2014" name="Nat. Commun.">
        <title>The tobacco genome sequence and its comparison with those of tomato and potato.</title>
        <authorList>
            <person name="Sierro N."/>
            <person name="Battey J.N."/>
            <person name="Ouadi S."/>
            <person name="Bakaher N."/>
            <person name="Bovet L."/>
            <person name="Willig A."/>
            <person name="Goepfert S."/>
            <person name="Peitsch M.C."/>
            <person name="Ivanov N.V."/>
        </authorList>
    </citation>
    <scope>NUCLEOTIDE SEQUENCE [LARGE SCALE GENOMIC DNA]</scope>
</reference>
<sequence length="120" mass="14044">MDKSKEKRKSRLKIEKLKGMNNELSTLKIHHGGEFLDVPERIYLGGKIDFIDKCDPHKWSLQTLEWIGTTRLGYNSILGWHFKLPMTDTRNGYIQCLTNADCDLMVKTLPWLNKVRLQQL</sequence>
<name>A0AC58SY09_TOBAC</name>
<dbReference type="RefSeq" id="XP_075089859.1">
    <property type="nucleotide sequence ID" value="XM_075233758.1"/>
</dbReference>
<evidence type="ECO:0000313" key="2">
    <source>
        <dbReference type="RefSeq" id="XP_075089859.1"/>
    </source>
</evidence>
<proteinExistence type="predicted"/>
<keyword evidence="1" id="KW-1185">Reference proteome</keyword>
<protein>
    <submittedName>
        <fullName evidence="2">Uncharacterized protein LOC142171397</fullName>
    </submittedName>
</protein>
<reference evidence="2" key="2">
    <citation type="submission" date="2025-08" db="UniProtKB">
        <authorList>
            <consortium name="RefSeq"/>
        </authorList>
    </citation>
    <scope>IDENTIFICATION</scope>
    <source>
        <tissue evidence="2">Leaf</tissue>
    </source>
</reference>
<evidence type="ECO:0000313" key="1">
    <source>
        <dbReference type="Proteomes" id="UP000790787"/>
    </source>
</evidence>